<proteinExistence type="predicted"/>
<keyword evidence="3" id="KW-1185">Reference proteome</keyword>
<feature type="region of interest" description="Disordered" evidence="1">
    <location>
        <begin position="70"/>
        <end position="135"/>
    </location>
</feature>
<protein>
    <submittedName>
        <fullName evidence="2">Uncharacterized protein</fullName>
    </submittedName>
</protein>
<feature type="region of interest" description="Disordered" evidence="1">
    <location>
        <begin position="1"/>
        <end position="35"/>
    </location>
</feature>
<evidence type="ECO:0000313" key="3">
    <source>
        <dbReference type="Proteomes" id="UP001604277"/>
    </source>
</evidence>
<feature type="compositionally biased region" description="Basic and acidic residues" evidence="1">
    <location>
        <begin position="1"/>
        <end position="22"/>
    </location>
</feature>
<sequence>MAEKMSDMEGKTGENELERQSEILEDSDFNLKRQRDEIPEIVVSEGGEIHRKKLNKRHKKITRGVMVGRQVTDEENGGAEASVLAASHSHPYSDDRDSKRYQLIDPLKERERRPARSANVFDRLGDEADSYQQIA</sequence>
<evidence type="ECO:0000256" key="1">
    <source>
        <dbReference type="SAM" id="MobiDB-lite"/>
    </source>
</evidence>
<reference evidence="3" key="1">
    <citation type="submission" date="2024-07" db="EMBL/GenBank/DDBJ databases">
        <title>Two chromosome-level genome assemblies of Korean endemic species Abeliophyllum distichum and Forsythia ovata (Oleaceae).</title>
        <authorList>
            <person name="Jang H."/>
        </authorList>
    </citation>
    <scope>NUCLEOTIDE SEQUENCE [LARGE SCALE GENOMIC DNA]</scope>
</reference>
<evidence type="ECO:0000313" key="2">
    <source>
        <dbReference type="EMBL" id="KAL2550203.1"/>
    </source>
</evidence>
<accession>A0ABD1WND4</accession>
<gene>
    <name evidence="2" type="ORF">Fot_11733</name>
</gene>
<feature type="compositionally biased region" description="Basic and acidic residues" evidence="1">
    <location>
        <begin position="91"/>
        <end position="114"/>
    </location>
</feature>
<dbReference type="EMBL" id="JBFOLJ010000003">
    <property type="protein sequence ID" value="KAL2550203.1"/>
    <property type="molecule type" value="Genomic_DNA"/>
</dbReference>
<comment type="caution">
    <text evidence="2">The sequence shown here is derived from an EMBL/GenBank/DDBJ whole genome shotgun (WGS) entry which is preliminary data.</text>
</comment>
<dbReference type="Proteomes" id="UP001604277">
    <property type="component" value="Unassembled WGS sequence"/>
</dbReference>
<organism evidence="2 3">
    <name type="scientific">Forsythia ovata</name>
    <dbReference type="NCBI Taxonomy" id="205694"/>
    <lineage>
        <taxon>Eukaryota</taxon>
        <taxon>Viridiplantae</taxon>
        <taxon>Streptophyta</taxon>
        <taxon>Embryophyta</taxon>
        <taxon>Tracheophyta</taxon>
        <taxon>Spermatophyta</taxon>
        <taxon>Magnoliopsida</taxon>
        <taxon>eudicotyledons</taxon>
        <taxon>Gunneridae</taxon>
        <taxon>Pentapetalae</taxon>
        <taxon>asterids</taxon>
        <taxon>lamiids</taxon>
        <taxon>Lamiales</taxon>
        <taxon>Oleaceae</taxon>
        <taxon>Forsythieae</taxon>
        <taxon>Forsythia</taxon>
    </lineage>
</organism>
<name>A0ABD1WND4_9LAMI</name>
<dbReference type="AlphaFoldDB" id="A0ABD1WND4"/>